<reference evidence="2 3" key="1">
    <citation type="submission" date="2023-07" db="EMBL/GenBank/DDBJ databases">
        <title>Genomic Encyclopedia of Type Strains, Phase IV (KMG-IV): sequencing the most valuable type-strain genomes for metagenomic binning, comparative biology and taxonomic classification.</title>
        <authorList>
            <person name="Goeker M."/>
        </authorList>
    </citation>
    <scope>NUCLEOTIDE SEQUENCE [LARGE SCALE GENOMIC DNA]</scope>
    <source>
        <strain evidence="2 3">DSM 5896</strain>
    </source>
</reference>
<keyword evidence="1" id="KW-0812">Transmembrane</keyword>
<dbReference type="Proteomes" id="UP001237448">
    <property type="component" value="Unassembled WGS sequence"/>
</dbReference>
<evidence type="ECO:0008006" key="4">
    <source>
        <dbReference type="Google" id="ProtNLM"/>
    </source>
</evidence>
<name>A0ABU0F6S7_9HYPH</name>
<keyword evidence="1" id="KW-1133">Transmembrane helix</keyword>
<sequence>MPDQANRPFLSLVDMAGIELRSQLGQEAQLLQAEMKAKVSVIQSTALYGGVAVFCMALGAIAGTATLVLFLVWLGLAPVLATLVVSVALLLAGAMFLWRARALMRDWTLLPVRTIAAVRADVATLKEAVSHVAS</sequence>
<evidence type="ECO:0000313" key="2">
    <source>
        <dbReference type="EMBL" id="MDQ0390323.1"/>
    </source>
</evidence>
<evidence type="ECO:0000313" key="3">
    <source>
        <dbReference type="Proteomes" id="UP001237448"/>
    </source>
</evidence>
<keyword evidence="1" id="KW-0472">Membrane</keyword>
<organism evidence="2 3">
    <name type="scientific">Labrys monachus</name>
    <dbReference type="NCBI Taxonomy" id="217067"/>
    <lineage>
        <taxon>Bacteria</taxon>
        <taxon>Pseudomonadati</taxon>
        <taxon>Pseudomonadota</taxon>
        <taxon>Alphaproteobacteria</taxon>
        <taxon>Hyphomicrobiales</taxon>
        <taxon>Xanthobacteraceae</taxon>
        <taxon>Labrys</taxon>
    </lineage>
</organism>
<dbReference type="InterPro" id="IPR009937">
    <property type="entry name" value="Phage_holin_3_6"/>
</dbReference>
<feature type="transmembrane region" description="Helical" evidence="1">
    <location>
        <begin position="79"/>
        <end position="98"/>
    </location>
</feature>
<feature type="transmembrane region" description="Helical" evidence="1">
    <location>
        <begin position="45"/>
        <end position="73"/>
    </location>
</feature>
<dbReference type="EMBL" id="JAUSVK010000001">
    <property type="protein sequence ID" value="MDQ0390323.1"/>
    <property type="molecule type" value="Genomic_DNA"/>
</dbReference>
<accession>A0ABU0F6S7</accession>
<comment type="caution">
    <text evidence="2">The sequence shown here is derived from an EMBL/GenBank/DDBJ whole genome shotgun (WGS) entry which is preliminary data.</text>
</comment>
<gene>
    <name evidence="2" type="ORF">J3R73_000115</name>
</gene>
<protein>
    <recommendedName>
        <fullName evidence="4">Phage holin family protein</fullName>
    </recommendedName>
</protein>
<proteinExistence type="predicted"/>
<evidence type="ECO:0000256" key="1">
    <source>
        <dbReference type="SAM" id="Phobius"/>
    </source>
</evidence>
<dbReference type="RefSeq" id="WP_307421484.1">
    <property type="nucleotide sequence ID" value="NZ_JAUSVK010000001.1"/>
</dbReference>
<dbReference type="Pfam" id="PF07332">
    <property type="entry name" value="Phage_holin_3_6"/>
    <property type="match status" value="1"/>
</dbReference>
<keyword evidence="3" id="KW-1185">Reference proteome</keyword>